<evidence type="ECO:0000313" key="1">
    <source>
        <dbReference type="EMBL" id="CDJ44558.1"/>
    </source>
</evidence>
<dbReference type="Pfam" id="PF04005">
    <property type="entry name" value="Hus1"/>
    <property type="match status" value="1"/>
</dbReference>
<dbReference type="InterPro" id="IPR007150">
    <property type="entry name" value="HUS1/Mec3"/>
</dbReference>
<reference evidence="1" key="2">
    <citation type="submission" date="2013-10" db="EMBL/GenBank/DDBJ databases">
        <authorList>
            <person name="Aslett M."/>
        </authorList>
    </citation>
    <scope>NUCLEOTIDE SEQUENCE [LARGE SCALE GENOMIC DNA]</scope>
    <source>
        <strain evidence="1">Houghton</strain>
    </source>
</reference>
<protein>
    <submittedName>
        <fullName evidence="1">Uncharacterized protein</fullName>
    </submittedName>
</protein>
<dbReference type="GO" id="GO:0030896">
    <property type="term" value="C:checkpoint clamp complex"/>
    <property type="evidence" value="ECO:0007669"/>
    <property type="project" value="InterPro"/>
</dbReference>
<reference evidence="1" key="1">
    <citation type="submission" date="2013-10" db="EMBL/GenBank/DDBJ databases">
        <title>Genomic analysis of the causative agents of coccidiosis in chickens.</title>
        <authorList>
            <person name="Reid A.J."/>
            <person name="Blake D."/>
            <person name="Billington K."/>
            <person name="Browne H."/>
            <person name="Dunn M."/>
            <person name="Hung S."/>
            <person name="Kawahara F."/>
            <person name="Miranda-Saavedra D."/>
            <person name="Mourier T."/>
            <person name="Nagra H."/>
            <person name="Otto T.D."/>
            <person name="Rawlings N."/>
            <person name="Sanchez A."/>
            <person name="Sanders M."/>
            <person name="Subramaniam C."/>
            <person name="Tay Y."/>
            <person name="Dear P."/>
            <person name="Doerig C."/>
            <person name="Gruber A."/>
            <person name="Parkinson J."/>
            <person name="Shirley M."/>
            <person name="Wan K.L."/>
            <person name="Berriman M."/>
            <person name="Tomley F."/>
            <person name="Pain A."/>
        </authorList>
    </citation>
    <scope>NUCLEOTIDE SEQUENCE [LARGE SCALE GENOMIC DNA]</scope>
    <source>
        <strain evidence="1">Houghton</strain>
    </source>
</reference>
<keyword evidence="2" id="KW-1185">Reference proteome</keyword>
<dbReference type="VEuPathDB" id="ToxoDB:ETH_00040035"/>
<name>U6L5T4_EIMTE</name>
<dbReference type="Proteomes" id="UP000030747">
    <property type="component" value="Unassembled WGS sequence"/>
</dbReference>
<sequence>ACALEPPGKMKFSASLRLEAIPHLIGITAALQRLAKGGPAGSCCLKLTPKKLYLNTRQSSCELYAELNMADVFSVGWLLESKRNNSVALQIDPKQLHGTLKLAQSCRRISVKLAKRMGQGALVFEFTDLQLANVWITQEARK</sequence>
<proteinExistence type="predicted"/>
<dbReference type="EMBL" id="HG677292">
    <property type="protein sequence ID" value="CDJ44558.1"/>
    <property type="molecule type" value="Genomic_DNA"/>
</dbReference>
<dbReference type="OrthoDB" id="337750at2759"/>
<dbReference type="RefSeq" id="XP_013235306.1">
    <property type="nucleotide sequence ID" value="XM_013379852.1"/>
</dbReference>
<evidence type="ECO:0000313" key="2">
    <source>
        <dbReference type="Proteomes" id="UP000030747"/>
    </source>
</evidence>
<dbReference type="Gene3D" id="3.70.10.10">
    <property type="match status" value="1"/>
</dbReference>
<organism evidence="1 2">
    <name type="scientific">Eimeria tenella</name>
    <name type="common">Coccidian parasite</name>
    <dbReference type="NCBI Taxonomy" id="5802"/>
    <lineage>
        <taxon>Eukaryota</taxon>
        <taxon>Sar</taxon>
        <taxon>Alveolata</taxon>
        <taxon>Apicomplexa</taxon>
        <taxon>Conoidasida</taxon>
        <taxon>Coccidia</taxon>
        <taxon>Eucoccidiorida</taxon>
        <taxon>Eimeriorina</taxon>
        <taxon>Eimeriidae</taxon>
        <taxon>Eimeria</taxon>
    </lineage>
</organism>
<dbReference type="GO" id="GO:0000077">
    <property type="term" value="P:DNA damage checkpoint signaling"/>
    <property type="evidence" value="ECO:0007669"/>
    <property type="project" value="InterPro"/>
</dbReference>
<accession>U6L5T4</accession>
<gene>
    <name evidence="1" type="ORF">ETH_00040035</name>
</gene>
<feature type="non-terminal residue" evidence="1">
    <location>
        <position position="1"/>
    </location>
</feature>
<dbReference type="VEuPathDB" id="ToxoDB:ETH2_1246100"/>
<dbReference type="AlphaFoldDB" id="U6L5T4"/>
<dbReference type="GeneID" id="25257047"/>